<dbReference type="SUPFAM" id="SSF56436">
    <property type="entry name" value="C-type lectin-like"/>
    <property type="match status" value="1"/>
</dbReference>
<dbReference type="Gene3D" id="3.90.1580.10">
    <property type="entry name" value="paralog of FGE (formylglycine-generating enzyme)"/>
    <property type="match status" value="1"/>
</dbReference>
<dbReference type="InterPro" id="IPR016187">
    <property type="entry name" value="CTDL_fold"/>
</dbReference>
<dbReference type="OrthoDB" id="1491336at2"/>
<dbReference type="PANTHER" id="PTHR23150:SF19">
    <property type="entry name" value="FORMYLGLYCINE-GENERATING ENZYME"/>
    <property type="match status" value="1"/>
</dbReference>
<dbReference type="Proteomes" id="UP000251993">
    <property type="component" value="Chromosome"/>
</dbReference>
<accession>A0A344TQ14</accession>
<evidence type="ECO:0000313" key="3">
    <source>
        <dbReference type="Proteomes" id="UP000251993"/>
    </source>
</evidence>
<gene>
    <name evidence="2" type="ORF">DR864_24865</name>
</gene>
<keyword evidence="3" id="KW-1185">Reference proteome</keyword>
<dbReference type="PANTHER" id="PTHR23150">
    <property type="entry name" value="SULFATASE MODIFYING FACTOR 1, 2"/>
    <property type="match status" value="1"/>
</dbReference>
<proteinExistence type="predicted"/>
<name>A0A344TQ14_9BACT</name>
<dbReference type="KEGG" id="run:DR864_24865"/>
<evidence type="ECO:0000259" key="1">
    <source>
        <dbReference type="Pfam" id="PF03781"/>
    </source>
</evidence>
<dbReference type="InterPro" id="IPR042095">
    <property type="entry name" value="SUMF_sf"/>
</dbReference>
<reference evidence="2 3" key="1">
    <citation type="submission" date="2018-07" db="EMBL/GenBank/DDBJ databases">
        <title>Genome sequencing of Runella.</title>
        <authorList>
            <person name="Baek M.-G."/>
            <person name="Yi H."/>
        </authorList>
    </citation>
    <scope>NUCLEOTIDE SEQUENCE [LARGE SCALE GENOMIC DNA]</scope>
    <source>
        <strain evidence="2 3">HYN0085</strain>
    </source>
</reference>
<sequence>MRLFSVSLSLMDQTFQGLIVHYFHLVMLRTFLPFLYGSALLISFLSCQEKTDNQQIDTSITQATELNDEFLKKLNFPQTVSYLGLDKPKDTTVVKVKSGTAPADMVYIQGGLVQIGSDEGLEQERPSFWAKIAPFWMDTHPVTVAEFRKFIKATNYKTEAETFGNAGIIDESTGQQWILKDGANWHHPMGPDFPAAADDHPVTQVSWNDANAYAKWAGKRLPCELEWEHAARNARNSRTIYSWGNDIQSQGKYNANIWQGKFPVKNYNEDGFAYTSPVGKFGKTPLGLTDMSGNVWEWQSNPKFNYEALFRTPIRDGDLSPELAQRGGSFLCEPGWCHGYRVSGRSSSTSETSLFHVGFRCVKDIK</sequence>
<protein>
    <submittedName>
        <fullName evidence="2">Formylglycine-generating enzyme family protein</fullName>
    </submittedName>
</protein>
<dbReference type="AlphaFoldDB" id="A0A344TQ14"/>
<dbReference type="InterPro" id="IPR005532">
    <property type="entry name" value="SUMF_dom"/>
</dbReference>
<dbReference type="Pfam" id="PF03781">
    <property type="entry name" value="FGE-sulfatase"/>
    <property type="match status" value="1"/>
</dbReference>
<dbReference type="EMBL" id="CP030850">
    <property type="protein sequence ID" value="AXE20735.1"/>
    <property type="molecule type" value="Genomic_DNA"/>
</dbReference>
<feature type="domain" description="Sulfatase-modifying factor enzyme-like" evidence="1">
    <location>
        <begin position="103"/>
        <end position="363"/>
    </location>
</feature>
<evidence type="ECO:0000313" key="2">
    <source>
        <dbReference type="EMBL" id="AXE20735.1"/>
    </source>
</evidence>
<dbReference type="GO" id="GO:0120147">
    <property type="term" value="F:formylglycine-generating oxidase activity"/>
    <property type="evidence" value="ECO:0007669"/>
    <property type="project" value="TreeGrafter"/>
</dbReference>
<dbReference type="InterPro" id="IPR051043">
    <property type="entry name" value="Sulfatase_Mod_Factor_Kinase"/>
</dbReference>
<organism evidence="2 3">
    <name type="scientific">Runella rosea</name>
    <dbReference type="NCBI Taxonomy" id="2259595"/>
    <lineage>
        <taxon>Bacteria</taxon>
        <taxon>Pseudomonadati</taxon>
        <taxon>Bacteroidota</taxon>
        <taxon>Cytophagia</taxon>
        <taxon>Cytophagales</taxon>
        <taxon>Spirosomataceae</taxon>
        <taxon>Runella</taxon>
    </lineage>
</organism>